<sequence>MIRRGPLTLAQAKRDAELFFTSAAAKAKEDRIHFVNDTLRSFLSTPTYDKKVGREYEAYLAFFVTRPQGKFPDIGGMPCGRDRISIQPFQFIRPRANHLANAIGNFPFRAQLVFIFGMGD</sequence>
<reference evidence="1 2" key="1">
    <citation type="submission" date="2024-01" db="EMBL/GenBank/DDBJ databases">
        <title>The complete chloroplast genome sequence of Lithospermum erythrorhizon: insights into the phylogenetic relationship among Boraginaceae species and the maternal lineages of purple gromwells.</title>
        <authorList>
            <person name="Okada T."/>
            <person name="Watanabe K."/>
        </authorList>
    </citation>
    <scope>NUCLEOTIDE SEQUENCE [LARGE SCALE GENOMIC DNA]</scope>
</reference>
<comment type="caution">
    <text evidence="1">The sequence shown here is derived from an EMBL/GenBank/DDBJ whole genome shotgun (WGS) entry which is preliminary data.</text>
</comment>
<dbReference type="AlphaFoldDB" id="A0AAV3PT96"/>
<evidence type="ECO:0000313" key="2">
    <source>
        <dbReference type="Proteomes" id="UP001454036"/>
    </source>
</evidence>
<dbReference type="Proteomes" id="UP001454036">
    <property type="component" value="Unassembled WGS sequence"/>
</dbReference>
<gene>
    <name evidence="1" type="ORF">LIER_12791</name>
</gene>
<name>A0AAV3PT96_LITER</name>
<keyword evidence="2" id="KW-1185">Reference proteome</keyword>
<protein>
    <submittedName>
        <fullName evidence="1">Uncharacterized protein</fullName>
    </submittedName>
</protein>
<evidence type="ECO:0000313" key="1">
    <source>
        <dbReference type="EMBL" id="GAA0154949.1"/>
    </source>
</evidence>
<accession>A0AAV3PT96</accession>
<organism evidence="1 2">
    <name type="scientific">Lithospermum erythrorhizon</name>
    <name type="common">Purple gromwell</name>
    <name type="synonym">Lithospermum officinale var. erythrorhizon</name>
    <dbReference type="NCBI Taxonomy" id="34254"/>
    <lineage>
        <taxon>Eukaryota</taxon>
        <taxon>Viridiplantae</taxon>
        <taxon>Streptophyta</taxon>
        <taxon>Embryophyta</taxon>
        <taxon>Tracheophyta</taxon>
        <taxon>Spermatophyta</taxon>
        <taxon>Magnoliopsida</taxon>
        <taxon>eudicotyledons</taxon>
        <taxon>Gunneridae</taxon>
        <taxon>Pentapetalae</taxon>
        <taxon>asterids</taxon>
        <taxon>lamiids</taxon>
        <taxon>Boraginales</taxon>
        <taxon>Boraginaceae</taxon>
        <taxon>Boraginoideae</taxon>
        <taxon>Lithospermeae</taxon>
        <taxon>Lithospermum</taxon>
    </lineage>
</organism>
<proteinExistence type="predicted"/>
<dbReference type="EMBL" id="BAABME010002510">
    <property type="protein sequence ID" value="GAA0154949.1"/>
    <property type="molecule type" value="Genomic_DNA"/>
</dbReference>